<sequence length="318" mass="33441">MTWILTDGTVGMRIQCLGLAKAAGLTPIVKHIHPSWLLRALPAIAGVPGVPAAAGGDPLTAPWPDVVISCGRRTAGAALAVKRLSGGHAFLAHIQDPRLDPRRFDMLIVPEHDPARGPNVVTTLGALNPHDPEILAAAARQWEPEVAGLPRPLVGVMVGGSNKRYDFSADAVARFIGQLRAVSEAGASLLVAASRRTDQATRAALRDGLAGCPGIVWTGDGENPYLAFLALADALVVTSDSVNMASEACATGKPVHVATVEPETGRLAAFHARLRADGHTRAFEGRIDSWSPPPLDETPRVGALLRRRLAERGLFAAE</sequence>
<evidence type="ECO:0000313" key="2">
    <source>
        <dbReference type="Proteomes" id="UP000630353"/>
    </source>
</evidence>
<dbReference type="PANTHER" id="PTHR33986">
    <property type="entry name" value="OS02G0535700 PROTEIN"/>
    <property type="match status" value="1"/>
</dbReference>
<reference evidence="1" key="2">
    <citation type="submission" date="2020-09" db="EMBL/GenBank/DDBJ databases">
        <authorList>
            <person name="Sun Q."/>
            <person name="Kim S."/>
        </authorList>
    </citation>
    <scope>NUCLEOTIDE SEQUENCE</scope>
    <source>
        <strain evidence="1">KCTC 42651</strain>
    </source>
</reference>
<dbReference type="RefSeq" id="WP_229837268.1">
    <property type="nucleotide sequence ID" value="NZ_BMZS01000007.1"/>
</dbReference>
<dbReference type="Proteomes" id="UP000630353">
    <property type="component" value="Unassembled WGS sequence"/>
</dbReference>
<evidence type="ECO:0000313" key="1">
    <source>
        <dbReference type="EMBL" id="GHD54638.1"/>
    </source>
</evidence>
<dbReference type="InterPro" id="IPR009367">
    <property type="entry name" value="Elm1-like"/>
</dbReference>
<organism evidence="1 2">
    <name type="scientific">Thalassobaculum fulvum</name>
    <dbReference type="NCBI Taxonomy" id="1633335"/>
    <lineage>
        <taxon>Bacteria</taxon>
        <taxon>Pseudomonadati</taxon>
        <taxon>Pseudomonadota</taxon>
        <taxon>Alphaproteobacteria</taxon>
        <taxon>Rhodospirillales</taxon>
        <taxon>Thalassobaculaceae</taxon>
        <taxon>Thalassobaculum</taxon>
    </lineage>
</organism>
<name>A0A918XUF2_9PROT</name>
<gene>
    <name evidence="1" type="ORF">GCM10017083_32380</name>
</gene>
<reference evidence="1" key="1">
    <citation type="journal article" date="2014" name="Int. J. Syst. Evol. Microbiol.">
        <title>Complete genome sequence of Corynebacterium casei LMG S-19264T (=DSM 44701T), isolated from a smear-ripened cheese.</title>
        <authorList>
            <consortium name="US DOE Joint Genome Institute (JGI-PGF)"/>
            <person name="Walter F."/>
            <person name="Albersmeier A."/>
            <person name="Kalinowski J."/>
            <person name="Ruckert C."/>
        </authorList>
    </citation>
    <scope>NUCLEOTIDE SEQUENCE</scope>
    <source>
        <strain evidence="1">KCTC 42651</strain>
    </source>
</reference>
<keyword evidence="2" id="KW-1185">Reference proteome</keyword>
<evidence type="ECO:0008006" key="3">
    <source>
        <dbReference type="Google" id="ProtNLM"/>
    </source>
</evidence>
<accession>A0A918XUF2</accession>
<dbReference type="EMBL" id="BMZS01000007">
    <property type="protein sequence ID" value="GHD54638.1"/>
    <property type="molecule type" value="Genomic_DNA"/>
</dbReference>
<dbReference type="PANTHER" id="PTHR33986:SF15">
    <property type="entry name" value="MITOCHONDRIAL FISSION PROTEIN ELM1"/>
    <property type="match status" value="1"/>
</dbReference>
<dbReference type="AlphaFoldDB" id="A0A918XUF2"/>
<protein>
    <recommendedName>
        <fullName evidence="3">Nucleoside-diphosphate sugar epimerase</fullName>
    </recommendedName>
</protein>
<dbReference type="Pfam" id="PF06258">
    <property type="entry name" value="Mito_fiss_Elm1"/>
    <property type="match status" value="1"/>
</dbReference>
<proteinExistence type="predicted"/>
<dbReference type="SUPFAM" id="SSF53756">
    <property type="entry name" value="UDP-Glycosyltransferase/glycogen phosphorylase"/>
    <property type="match status" value="1"/>
</dbReference>
<comment type="caution">
    <text evidence="1">The sequence shown here is derived from an EMBL/GenBank/DDBJ whole genome shotgun (WGS) entry which is preliminary data.</text>
</comment>